<proteinExistence type="predicted"/>
<evidence type="ECO:0000313" key="3">
    <source>
        <dbReference type="Proteomes" id="UP000765509"/>
    </source>
</evidence>
<dbReference type="Proteomes" id="UP000765509">
    <property type="component" value="Unassembled WGS sequence"/>
</dbReference>
<feature type="domain" description="Tc1-like transposase DDE" evidence="1">
    <location>
        <begin position="132"/>
        <end position="179"/>
    </location>
</feature>
<sequence>MGTRQAGLSSQAIGQLAGVPLTIIYNTVSKYQQIGTVQMQQKTGQPTILKDRDQHQLSQIITHCRHLTFAEVTNLMTESVSTRTIQQEIHKLGLPTSSLSFHQPNGARTLDHGKTQAYCHGRQCPNPHSNSQKSMGQQHGIQKMQWTAHSPDLNPIENVWKIMKSAIRNLYQPQTIAELQVAIQSAWDDVPHETLDNLLLSMQWQMEMVIAQRGGPTSY</sequence>
<gene>
    <name evidence="2" type="ORF">O181_080512</name>
</gene>
<protein>
    <recommendedName>
        <fullName evidence="1">Tc1-like transposase DDE domain-containing protein</fullName>
    </recommendedName>
</protein>
<dbReference type="GO" id="GO:0003676">
    <property type="term" value="F:nucleic acid binding"/>
    <property type="evidence" value="ECO:0007669"/>
    <property type="project" value="InterPro"/>
</dbReference>
<dbReference type="InterPro" id="IPR036397">
    <property type="entry name" value="RNaseH_sf"/>
</dbReference>
<dbReference type="InterPro" id="IPR038717">
    <property type="entry name" value="Tc1-like_DDE_dom"/>
</dbReference>
<dbReference type="Pfam" id="PF13358">
    <property type="entry name" value="DDE_3"/>
    <property type="match status" value="1"/>
</dbReference>
<name>A0A9Q3FP12_9BASI</name>
<dbReference type="AlphaFoldDB" id="A0A9Q3FP12"/>
<organism evidence="2 3">
    <name type="scientific">Austropuccinia psidii MF-1</name>
    <dbReference type="NCBI Taxonomy" id="1389203"/>
    <lineage>
        <taxon>Eukaryota</taxon>
        <taxon>Fungi</taxon>
        <taxon>Dikarya</taxon>
        <taxon>Basidiomycota</taxon>
        <taxon>Pucciniomycotina</taxon>
        <taxon>Pucciniomycetes</taxon>
        <taxon>Pucciniales</taxon>
        <taxon>Sphaerophragmiaceae</taxon>
        <taxon>Austropuccinia</taxon>
    </lineage>
</organism>
<evidence type="ECO:0000313" key="2">
    <source>
        <dbReference type="EMBL" id="MBW0540797.1"/>
    </source>
</evidence>
<accession>A0A9Q3FP12</accession>
<dbReference type="Gene3D" id="3.30.420.10">
    <property type="entry name" value="Ribonuclease H-like superfamily/Ribonuclease H"/>
    <property type="match status" value="1"/>
</dbReference>
<comment type="caution">
    <text evidence="2">The sequence shown here is derived from an EMBL/GenBank/DDBJ whole genome shotgun (WGS) entry which is preliminary data.</text>
</comment>
<reference evidence="2" key="1">
    <citation type="submission" date="2021-03" db="EMBL/GenBank/DDBJ databases">
        <title>Draft genome sequence of rust myrtle Austropuccinia psidii MF-1, a brazilian biotype.</title>
        <authorList>
            <person name="Quecine M.C."/>
            <person name="Pachon D.M.R."/>
            <person name="Bonatelli M.L."/>
            <person name="Correr F.H."/>
            <person name="Franceschini L.M."/>
            <person name="Leite T.F."/>
            <person name="Margarido G.R.A."/>
            <person name="Almeida C.A."/>
            <person name="Ferrarezi J.A."/>
            <person name="Labate C.A."/>
        </authorList>
    </citation>
    <scope>NUCLEOTIDE SEQUENCE</scope>
    <source>
        <strain evidence="2">MF-1</strain>
    </source>
</reference>
<dbReference type="EMBL" id="AVOT02045447">
    <property type="protein sequence ID" value="MBW0540797.1"/>
    <property type="molecule type" value="Genomic_DNA"/>
</dbReference>
<keyword evidence="3" id="KW-1185">Reference proteome</keyword>
<evidence type="ECO:0000259" key="1">
    <source>
        <dbReference type="Pfam" id="PF13358"/>
    </source>
</evidence>